<dbReference type="InterPro" id="IPR013325">
    <property type="entry name" value="RNA_pol_sigma_r2"/>
</dbReference>
<keyword evidence="8" id="KW-1185">Reference proteome</keyword>
<dbReference type="RefSeq" id="WP_160496086.1">
    <property type="nucleotide sequence ID" value="NZ_WUBI01000001.1"/>
</dbReference>
<dbReference type="Gene3D" id="1.10.1740.10">
    <property type="match status" value="1"/>
</dbReference>
<dbReference type="Pfam" id="PF08281">
    <property type="entry name" value="Sigma70_r4_2"/>
    <property type="match status" value="1"/>
</dbReference>
<evidence type="ECO:0000256" key="3">
    <source>
        <dbReference type="ARBA" id="ARBA00023082"/>
    </source>
</evidence>
<dbReference type="GO" id="GO:0003677">
    <property type="term" value="F:DNA binding"/>
    <property type="evidence" value="ECO:0007669"/>
    <property type="project" value="InterPro"/>
</dbReference>
<dbReference type="SUPFAM" id="SSF88946">
    <property type="entry name" value="Sigma2 domain of RNA polymerase sigma factors"/>
    <property type="match status" value="1"/>
</dbReference>
<protein>
    <submittedName>
        <fullName evidence="7">Sigma-70 family RNA polymerase sigma factor</fullName>
    </submittedName>
</protein>
<accession>A0A7X3IEQ5</accession>
<feature type="domain" description="RNA polymerase sigma-70 region 2" evidence="5">
    <location>
        <begin position="21"/>
        <end position="87"/>
    </location>
</feature>
<dbReference type="InterPro" id="IPR013324">
    <property type="entry name" value="RNA_pol_sigma_r3/r4-like"/>
</dbReference>
<proteinExistence type="inferred from homology"/>
<dbReference type="CDD" id="cd06171">
    <property type="entry name" value="Sigma70_r4"/>
    <property type="match status" value="1"/>
</dbReference>
<sequence length="175" mass="20311">MEMTELIERAKAGDAEAFVALMKHLERSMYGMAKSMLHRDEDVADALQESILKSYKSLPSLREPKFFKTWMFRIVINECNNILKQRSSTDMVAEVPPTVARVDEYNSVDLREIVDRLEEPQRMVVVLHYYEDIPLRQVAKLLNISESAAKMRLHRAREVLHHQLSNFQEGSLSYG</sequence>
<name>A0A7X3IEQ5_9BACL</name>
<dbReference type="PANTHER" id="PTHR43133">
    <property type="entry name" value="RNA POLYMERASE ECF-TYPE SIGMA FACTO"/>
    <property type="match status" value="1"/>
</dbReference>
<dbReference type="Pfam" id="PF04542">
    <property type="entry name" value="Sigma70_r2"/>
    <property type="match status" value="1"/>
</dbReference>
<evidence type="ECO:0000259" key="6">
    <source>
        <dbReference type="Pfam" id="PF08281"/>
    </source>
</evidence>
<evidence type="ECO:0000256" key="4">
    <source>
        <dbReference type="ARBA" id="ARBA00023163"/>
    </source>
</evidence>
<dbReference type="InterPro" id="IPR039425">
    <property type="entry name" value="RNA_pol_sigma-70-like"/>
</dbReference>
<gene>
    <name evidence="7" type="ORF">GRF59_02490</name>
</gene>
<keyword evidence="4" id="KW-0804">Transcription</keyword>
<dbReference type="EMBL" id="WUBI01000001">
    <property type="protein sequence ID" value="MWV42490.1"/>
    <property type="molecule type" value="Genomic_DNA"/>
</dbReference>
<dbReference type="GO" id="GO:0016987">
    <property type="term" value="F:sigma factor activity"/>
    <property type="evidence" value="ECO:0007669"/>
    <property type="project" value="UniProtKB-KW"/>
</dbReference>
<comment type="similarity">
    <text evidence="1">Belongs to the sigma-70 factor family. ECF subfamily.</text>
</comment>
<dbReference type="PANTHER" id="PTHR43133:SF51">
    <property type="entry name" value="RNA POLYMERASE SIGMA FACTOR"/>
    <property type="match status" value="1"/>
</dbReference>
<dbReference type="InterPro" id="IPR014284">
    <property type="entry name" value="RNA_pol_sigma-70_dom"/>
</dbReference>
<keyword evidence="3" id="KW-0731">Sigma factor</keyword>
<dbReference type="InterPro" id="IPR013249">
    <property type="entry name" value="RNA_pol_sigma70_r4_t2"/>
</dbReference>
<evidence type="ECO:0000256" key="2">
    <source>
        <dbReference type="ARBA" id="ARBA00023015"/>
    </source>
</evidence>
<evidence type="ECO:0000259" key="5">
    <source>
        <dbReference type="Pfam" id="PF04542"/>
    </source>
</evidence>
<dbReference type="AlphaFoldDB" id="A0A7X3IEQ5"/>
<dbReference type="Proteomes" id="UP000460318">
    <property type="component" value="Unassembled WGS sequence"/>
</dbReference>
<evidence type="ECO:0000256" key="1">
    <source>
        <dbReference type="ARBA" id="ARBA00010641"/>
    </source>
</evidence>
<evidence type="ECO:0000313" key="7">
    <source>
        <dbReference type="EMBL" id="MWV42490.1"/>
    </source>
</evidence>
<comment type="caution">
    <text evidence="7">The sequence shown here is derived from an EMBL/GenBank/DDBJ whole genome shotgun (WGS) entry which is preliminary data.</text>
</comment>
<keyword evidence="2" id="KW-0805">Transcription regulation</keyword>
<dbReference type="SUPFAM" id="SSF88659">
    <property type="entry name" value="Sigma3 and sigma4 domains of RNA polymerase sigma factors"/>
    <property type="match status" value="1"/>
</dbReference>
<reference evidence="7 8" key="1">
    <citation type="submission" date="2019-12" db="EMBL/GenBank/DDBJ databases">
        <title>Paenibacillus sp. nov., an endophytic bacterium isolated from the stem of Dendrobium.</title>
        <authorList>
            <person name="Zhao R."/>
        </authorList>
    </citation>
    <scope>NUCLEOTIDE SEQUENCE [LARGE SCALE GENOMIC DNA]</scope>
    <source>
        <strain evidence="7 8">HJL G12</strain>
    </source>
</reference>
<dbReference type="InterPro" id="IPR007627">
    <property type="entry name" value="RNA_pol_sigma70_r2"/>
</dbReference>
<evidence type="ECO:0000313" key="8">
    <source>
        <dbReference type="Proteomes" id="UP000460318"/>
    </source>
</evidence>
<dbReference type="NCBIfam" id="TIGR02937">
    <property type="entry name" value="sigma70-ECF"/>
    <property type="match status" value="1"/>
</dbReference>
<feature type="domain" description="RNA polymerase sigma factor 70 region 4 type 2" evidence="6">
    <location>
        <begin position="109"/>
        <end position="158"/>
    </location>
</feature>
<organism evidence="7 8">
    <name type="scientific">Paenibacillus dendrobii</name>
    <dbReference type="NCBI Taxonomy" id="2691084"/>
    <lineage>
        <taxon>Bacteria</taxon>
        <taxon>Bacillati</taxon>
        <taxon>Bacillota</taxon>
        <taxon>Bacilli</taxon>
        <taxon>Bacillales</taxon>
        <taxon>Paenibacillaceae</taxon>
        <taxon>Paenibacillus</taxon>
    </lineage>
</organism>
<dbReference type="GO" id="GO:0006352">
    <property type="term" value="P:DNA-templated transcription initiation"/>
    <property type="evidence" value="ECO:0007669"/>
    <property type="project" value="InterPro"/>
</dbReference>
<dbReference type="Gene3D" id="1.10.10.10">
    <property type="entry name" value="Winged helix-like DNA-binding domain superfamily/Winged helix DNA-binding domain"/>
    <property type="match status" value="1"/>
</dbReference>
<dbReference type="InterPro" id="IPR036388">
    <property type="entry name" value="WH-like_DNA-bd_sf"/>
</dbReference>